<reference evidence="1" key="1">
    <citation type="submission" date="2011-08" db="EMBL/GenBank/DDBJ databases">
        <authorList>
            <person name="Zhou J."/>
        </authorList>
    </citation>
    <scope>NUCLEOTIDE SEQUENCE</scope>
    <source>
        <strain evidence="1">AsmCX</strain>
    </source>
</reference>
<organism evidence="1">
    <name type="scientific">Nasonia vitripennis</name>
    <name type="common">Parasitic wasp</name>
    <dbReference type="NCBI Taxonomy" id="7425"/>
    <lineage>
        <taxon>Eukaryota</taxon>
        <taxon>Metazoa</taxon>
        <taxon>Ecdysozoa</taxon>
        <taxon>Arthropoda</taxon>
        <taxon>Hexapoda</taxon>
        <taxon>Insecta</taxon>
        <taxon>Pterygota</taxon>
        <taxon>Neoptera</taxon>
        <taxon>Endopterygota</taxon>
        <taxon>Hymenoptera</taxon>
        <taxon>Apocrita</taxon>
        <taxon>Proctotrupomorpha</taxon>
        <taxon>Chalcidoidea</taxon>
        <taxon>Pteromalidae</taxon>
        <taxon>Pteromalinae</taxon>
        <taxon>Nasonia</taxon>
    </lineage>
</organism>
<dbReference type="InterPro" id="IPR036728">
    <property type="entry name" value="PBP_GOBP_sf"/>
</dbReference>
<sequence>CVVACIYENELKLKDDGTLDIEGTSMIVGRRLKYAERNDVIKADQACSNIKGDNACDTIFKIVGCSIKNLERYR</sequence>
<dbReference type="InterPro" id="IPR006170">
    <property type="entry name" value="PBP/GOBP"/>
</dbReference>
<proteinExistence type="predicted"/>
<dbReference type="AlphaFoldDB" id="G8B1S8"/>
<evidence type="ECO:0000313" key="1">
    <source>
        <dbReference type="EMBL" id="CCD17842.1"/>
    </source>
</evidence>
<gene>
    <name evidence="1" type="primary">OBP73</name>
</gene>
<accession>G8B1S8</accession>
<dbReference type="GO" id="GO:0005549">
    <property type="term" value="F:odorant binding"/>
    <property type="evidence" value="ECO:0007669"/>
    <property type="project" value="InterPro"/>
</dbReference>
<dbReference type="Pfam" id="PF01395">
    <property type="entry name" value="PBP_GOBP"/>
    <property type="match status" value="1"/>
</dbReference>
<dbReference type="SUPFAM" id="SSF47565">
    <property type="entry name" value="Insect pheromone/odorant-binding proteins"/>
    <property type="match status" value="1"/>
</dbReference>
<name>G8B1S8_NASVI</name>
<feature type="non-terminal residue" evidence="1">
    <location>
        <position position="1"/>
    </location>
</feature>
<dbReference type="EMBL" id="HE578258">
    <property type="protein sequence ID" value="CCD17842.1"/>
    <property type="molecule type" value="Genomic_DNA"/>
</dbReference>
<dbReference type="Gene3D" id="1.10.238.20">
    <property type="entry name" value="Pheromone/general odorant binding protein domain"/>
    <property type="match status" value="1"/>
</dbReference>
<protein>
    <submittedName>
        <fullName evidence="1">Putative odorant binding protein 73</fullName>
    </submittedName>
</protein>
<reference evidence="1" key="2">
    <citation type="submission" date="2011-11" db="EMBL/GenBank/DDBJ databases">
        <title>Unique features of odorant binding proteins revealed by genome annotation and comparative analyses of the parasitoid wasp Nasonia vitripennis.</title>
        <authorList>
            <person name="Zhou J.J."/>
            <person name="Vieira F.G."/>
            <person name="Foret S."/>
            <person name="He X.L."/>
            <person name="Rozas J."/>
            <person name="Field L.M."/>
        </authorList>
    </citation>
    <scope>NUCLEOTIDE SEQUENCE</scope>
    <source>
        <strain evidence="1">AsmCX</strain>
    </source>
</reference>